<accession>A0A2G9HC48</accession>
<feature type="domain" description="BLOC-1-related complex subunit 6 C-terminal helix" evidence="2">
    <location>
        <begin position="58"/>
        <end position="153"/>
    </location>
</feature>
<dbReference type="PANTHER" id="PTHR39708">
    <property type="entry name" value="OS07G0483400 PROTEIN"/>
    <property type="match status" value="1"/>
</dbReference>
<name>A0A2G9HC48_9LAMI</name>
<evidence type="ECO:0000313" key="3">
    <source>
        <dbReference type="EMBL" id="PIN15102.1"/>
    </source>
</evidence>
<feature type="compositionally biased region" description="Low complexity" evidence="1">
    <location>
        <begin position="10"/>
        <end position="20"/>
    </location>
</feature>
<reference evidence="4" key="1">
    <citation type="journal article" date="2018" name="Gigascience">
        <title>Genome assembly of the Pink Ipe (Handroanthus impetiginosus, Bignoniaceae), a highly valued, ecologically keystone Neotropical timber forest tree.</title>
        <authorList>
            <person name="Silva-Junior O.B."/>
            <person name="Grattapaglia D."/>
            <person name="Novaes E."/>
            <person name="Collevatti R.G."/>
        </authorList>
    </citation>
    <scope>NUCLEOTIDE SEQUENCE [LARGE SCALE GENOMIC DNA]</scope>
    <source>
        <strain evidence="4">cv. UFG-1</strain>
    </source>
</reference>
<proteinExistence type="predicted"/>
<dbReference type="Pfam" id="PF10157">
    <property type="entry name" value="BORCS6"/>
    <property type="match status" value="1"/>
</dbReference>
<dbReference type="OrthoDB" id="21270at2759"/>
<dbReference type="AlphaFoldDB" id="A0A2G9HC48"/>
<dbReference type="PANTHER" id="PTHR39708:SF2">
    <property type="entry name" value="BLOC-1-RELATED COMPLEX SUBUNIT 6 C-TERMINAL HELIX DOMAIN-CONTAINING PROTEIN"/>
    <property type="match status" value="1"/>
</dbReference>
<dbReference type="EMBL" id="NKXS01002148">
    <property type="protein sequence ID" value="PIN15102.1"/>
    <property type="molecule type" value="Genomic_DNA"/>
</dbReference>
<dbReference type="Proteomes" id="UP000231279">
    <property type="component" value="Unassembled WGS sequence"/>
</dbReference>
<keyword evidence="4" id="KW-1185">Reference proteome</keyword>
<protein>
    <recommendedName>
        <fullName evidence="2">BLOC-1-related complex subunit 6 C-terminal helix domain-containing protein</fullName>
    </recommendedName>
</protein>
<evidence type="ECO:0000259" key="2">
    <source>
        <dbReference type="Pfam" id="PF10157"/>
    </source>
</evidence>
<sequence>METVGTINGSSETSVSETVTNQRLAHHQDGDEGHEDANAVNGNESGEPEPSDRRKEILKALEAVERDSAAIAESFSSLFASLRLSLSQATSSTVDHMNCFSDAAGRLQECVLDASTKGNRYINSCLRLNEEMKGMDALATQLKILRRHVDALDSTANKIVRFP</sequence>
<feature type="compositionally biased region" description="Basic and acidic residues" evidence="1">
    <location>
        <begin position="26"/>
        <end position="37"/>
    </location>
</feature>
<dbReference type="InterPro" id="IPR046465">
    <property type="entry name" value="BORCS6_C"/>
</dbReference>
<feature type="region of interest" description="Disordered" evidence="1">
    <location>
        <begin position="1"/>
        <end position="54"/>
    </location>
</feature>
<organism evidence="3 4">
    <name type="scientific">Handroanthus impetiginosus</name>
    <dbReference type="NCBI Taxonomy" id="429701"/>
    <lineage>
        <taxon>Eukaryota</taxon>
        <taxon>Viridiplantae</taxon>
        <taxon>Streptophyta</taxon>
        <taxon>Embryophyta</taxon>
        <taxon>Tracheophyta</taxon>
        <taxon>Spermatophyta</taxon>
        <taxon>Magnoliopsida</taxon>
        <taxon>eudicotyledons</taxon>
        <taxon>Gunneridae</taxon>
        <taxon>Pentapetalae</taxon>
        <taxon>asterids</taxon>
        <taxon>lamiids</taxon>
        <taxon>Lamiales</taxon>
        <taxon>Bignoniaceae</taxon>
        <taxon>Crescentiina</taxon>
        <taxon>Tabebuia alliance</taxon>
        <taxon>Handroanthus</taxon>
    </lineage>
</organism>
<evidence type="ECO:0000256" key="1">
    <source>
        <dbReference type="SAM" id="MobiDB-lite"/>
    </source>
</evidence>
<gene>
    <name evidence="3" type="ORF">CDL12_12252</name>
</gene>
<evidence type="ECO:0000313" key="4">
    <source>
        <dbReference type="Proteomes" id="UP000231279"/>
    </source>
</evidence>
<comment type="caution">
    <text evidence="3">The sequence shown here is derived from an EMBL/GenBank/DDBJ whole genome shotgun (WGS) entry which is preliminary data.</text>
</comment>